<feature type="transmembrane region" description="Helical" evidence="7">
    <location>
        <begin position="12"/>
        <end position="31"/>
    </location>
</feature>
<evidence type="ECO:0000256" key="5">
    <source>
        <dbReference type="ARBA" id="ARBA00022989"/>
    </source>
</evidence>
<proteinExistence type="inferred from homology"/>
<reference evidence="8 9" key="1">
    <citation type="journal article" date="2019" name="Nat. Microbiol.">
        <title>Mediterranean grassland soil C-N compound turnover is dependent on rainfall and depth, and is mediated by genomically divergent microorganisms.</title>
        <authorList>
            <person name="Diamond S."/>
            <person name="Andeer P.F."/>
            <person name="Li Z."/>
            <person name="Crits-Christoph A."/>
            <person name="Burstein D."/>
            <person name="Anantharaman K."/>
            <person name="Lane K.R."/>
            <person name="Thomas B.C."/>
            <person name="Pan C."/>
            <person name="Northen T.R."/>
            <person name="Banfield J.F."/>
        </authorList>
    </citation>
    <scope>NUCLEOTIDE SEQUENCE [LARGE SCALE GENOMIC DNA]</scope>
    <source>
        <strain evidence="8">NP_1</strain>
    </source>
</reference>
<evidence type="ECO:0000256" key="6">
    <source>
        <dbReference type="ARBA" id="ARBA00023136"/>
    </source>
</evidence>
<evidence type="ECO:0000313" key="8">
    <source>
        <dbReference type="EMBL" id="TMJ09245.1"/>
    </source>
</evidence>
<comment type="subcellular location">
    <subcellularLocation>
        <location evidence="1">Cell membrane</location>
        <topology evidence="1">Multi-pass membrane protein</topology>
    </subcellularLocation>
</comment>
<dbReference type="PANTHER" id="PTHR33452">
    <property type="entry name" value="OXIDOREDUCTASE CATD-RELATED"/>
    <property type="match status" value="1"/>
</dbReference>
<dbReference type="PANTHER" id="PTHR33452:SF1">
    <property type="entry name" value="INNER MEMBRANE PROTEIN YPHA-RELATED"/>
    <property type="match status" value="1"/>
</dbReference>
<keyword evidence="4 7" id="KW-0812">Transmembrane</keyword>
<comment type="caution">
    <text evidence="8">The sequence shown here is derived from an EMBL/GenBank/DDBJ whole genome shotgun (WGS) entry which is preliminary data.</text>
</comment>
<dbReference type="InterPro" id="IPR051907">
    <property type="entry name" value="DoxX-like_oxidoreductase"/>
</dbReference>
<feature type="transmembrane region" description="Helical" evidence="7">
    <location>
        <begin position="83"/>
        <end position="99"/>
    </location>
</feature>
<evidence type="ECO:0000256" key="3">
    <source>
        <dbReference type="ARBA" id="ARBA00022475"/>
    </source>
</evidence>
<dbReference type="Pfam" id="PF07681">
    <property type="entry name" value="DoxX"/>
    <property type="match status" value="1"/>
</dbReference>
<evidence type="ECO:0000313" key="9">
    <source>
        <dbReference type="Proteomes" id="UP000315217"/>
    </source>
</evidence>
<evidence type="ECO:0000256" key="1">
    <source>
        <dbReference type="ARBA" id="ARBA00004651"/>
    </source>
</evidence>
<keyword evidence="3" id="KW-1003">Cell membrane</keyword>
<feature type="transmembrane region" description="Helical" evidence="7">
    <location>
        <begin position="119"/>
        <end position="138"/>
    </location>
</feature>
<dbReference type="EMBL" id="VBAI01000164">
    <property type="protein sequence ID" value="TMJ09245.1"/>
    <property type="molecule type" value="Genomic_DNA"/>
</dbReference>
<sequence>MLEHFFSPLSDWGPLILRLALGILFPFHGWMKLNPKGPMKGPAGFAGFLKQLGVPLPVFFAWVVALLETVGAALLILGLGTRILALGFAIDMLVAIQLVKRKMQKAGFMDQKGGWEFEFALMAAALALLFTGGGRVGLDRFIGW</sequence>
<evidence type="ECO:0000256" key="2">
    <source>
        <dbReference type="ARBA" id="ARBA00006679"/>
    </source>
</evidence>
<evidence type="ECO:0000256" key="7">
    <source>
        <dbReference type="SAM" id="Phobius"/>
    </source>
</evidence>
<protein>
    <submittedName>
        <fullName evidence="8">DoxX family protein</fullName>
    </submittedName>
</protein>
<evidence type="ECO:0000256" key="4">
    <source>
        <dbReference type="ARBA" id="ARBA00022692"/>
    </source>
</evidence>
<name>A0A537LMK1_9BACT</name>
<gene>
    <name evidence="8" type="ORF">E6G98_10145</name>
</gene>
<organism evidence="8 9">
    <name type="scientific">Candidatus Segetimicrobium genomatis</name>
    <dbReference type="NCBI Taxonomy" id="2569760"/>
    <lineage>
        <taxon>Bacteria</taxon>
        <taxon>Bacillati</taxon>
        <taxon>Candidatus Sysuimicrobiota</taxon>
        <taxon>Candidatus Sysuimicrobiia</taxon>
        <taxon>Candidatus Sysuimicrobiales</taxon>
        <taxon>Candidatus Segetimicrobiaceae</taxon>
        <taxon>Candidatus Segetimicrobium</taxon>
    </lineage>
</organism>
<dbReference type="AlphaFoldDB" id="A0A537LMK1"/>
<accession>A0A537LMK1</accession>
<dbReference type="InterPro" id="IPR032808">
    <property type="entry name" value="DoxX"/>
</dbReference>
<dbReference type="Proteomes" id="UP000315217">
    <property type="component" value="Unassembled WGS sequence"/>
</dbReference>
<dbReference type="GO" id="GO:0005886">
    <property type="term" value="C:plasma membrane"/>
    <property type="evidence" value="ECO:0007669"/>
    <property type="project" value="UniProtKB-SubCell"/>
</dbReference>
<feature type="transmembrane region" description="Helical" evidence="7">
    <location>
        <begin position="52"/>
        <end position="77"/>
    </location>
</feature>
<keyword evidence="5 7" id="KW-1133">Transmembrane helix</keyword>
<comment type="similarity">
    <text evidence="2">Belongs to the DoxX family.</text>
</comment>
<keyword evidence="6 7" id="KW-0472">Membrane</keyword>